<accession>A0ABP3UVS1</accession>
<dbReference type="RefSeq" id="WP_343761780.1">
    <property type="nucleotide sequence ID" value="NZ_BAAACG010000010.1"/>
</dbReference>
<gene>
    <name evidence="5" type="ORF">GCM10008906_23310</name>
</gene>
<dbReference type="Gene3D" id="2.40.30.130">
    <property type="match status" value="1"/>
</dbReference>
<dbReference type="Pfam" id="PF07973">
    <property type="entry name" value="tRNA_SAD"/>
    <property type="match status" value="1"/>
</dbReference>
<proteinExistence type="predicted"/>
<dbReference type="PANTHER" id="PTHR43462:SF1">
    <property type="entry name" value="ALANYL-TRNA EDITING PROTEIN AARSD1"/>
    <property type="match status" value="1"/>
</dbReference>
<reference evidence="6" key="1">
    <citation type="journal article" date="2019" name="Int. J. Syst. Evol. Microbiol.">
        <title>The Global Catalogue of Microorganisms (GCM) 10K type strain sequencing project: providing services to taxonomists for standard genome sequencing and annotation.</title>
        <authorList>
            <consortium name="The Broad Institute Genomics Platform"/>
            <consortium name="The Broad Institute Genome Sequencing Center for Infectious Disease"/>
            <person name="Wu L."/>
            <person name="Ma J."/>
        </authorList>
    </citation>
    <scope>NUCLEOTIDE SEQUENCE [LARGE SCALE GENOMIC DNA]</scope>
    <source>
        <strain evidence="6">JCM 1407</strain>
    </source>
</reference>
<evidence type="ECO:0000256" key="1">
    <source>
        <dbReference type="ARBA" id="ARBA00001947"/>
    </source>
</evidence>
<dbReference type="SUPFAM" id="SSF50447">
    <property type="entry name" value="Translation proteins"/>
    <property type="match status" value="1"/>
</dbReference>
<evidence type="ECO:0000259" key="4">
    <source>
        <dbReference type="SMART" id="SM00863"/>
    </source>
</evidence>
<dbReference type="Proteomes" id="UP001501510">
    <property type="component" value="Unassembled WGS sequence"/>
</dbReference>
<keyword evidence="2" id="KW-0479">Metal-binding</keyword>
<feature type="domain" description="Threonyl/alanyl tRNA synthetase SAD" evidence="4">
    <location>
        <begin position="167"/>
        <end position="209"/>
    </location>
</feature>
<sequence length="215" mass="24891">MGVKKIFWENPYLTEIEAKVKSVDSNVITLDQTIAFAFSGGQQSDFGTIGGYKIIEAKKEENEIFYTIQQNHNLKLNDNVFVKIDWEKRYRLMKLHMAAELILELVYQNYDNSEKIGANITIEKARIDFYWKGNISEIFPKLMSKINNLIDSNLDIVSDFSNENNERRYWLIEGFAKVPCGGTHLRKTGEIGLIDLKRKNLGSGKERIEIYLQPK</sequence>
<evidence type="ECO:0000313" key="6">
    <source>
        <dbReference type="Proteomes" id="UP001501510"/>
    </source>
</evidence>
<evidence type="ECO:0000256" key="3">
    <source>
        <dbReference type="ARBA" id="ARBA00022833"/>
    </source>
</evidence>
<comment type="caution">
    <text evidence="5">The sequence shown here is derived from an EMBL/GenBank/DDBJ whole genome shotgun (WGS) entry which is preliminary data.</text>
</comment>
<keyword evidence="6" id="KW-1185">Reference proteome</keyword>
<protein>
    <submittedName>
        <fullName evidence="5">Alanyl-tRNA synthetase</fullName>
    </submittedName>
</protein>
<dbReference type="Gene3D" id="3.30.980.10">
    <property type="entry name" value="Threonyl-trna Synthetase, Chain A, domain 2"/>
    <property type="match status" value="1"/>
</dbReference>
<comment type="cofactor">
    <cofactor evidence="1">
        <name>Zn(2+)</name>
        <dbReference type="ChEBI" id="CHEBI:29105"/>
    </cofactor>
</comment>
<dbReference type="SMART" id="SM00863">
    <property type="entry name" value="tRNA_SAD"/>
    <property type="match status" value="1"/>
</dbReference>
<dbReference type="InterPro" id="IPR012947">
    <property type="entry name" value="tRNA_SAD"/>
</dbReference>
<name>A0ABP3UVS1_9CLOT</name>
<dbReference type="PANTHER" id="PTHR43462">
    <property type="entry name" value="ALANYL-TRNA EDITING PROTEIN"/>
    <property type="match status" value="1"/>
</dbReference>
<dbReference type="InterPro" id="IPR018163">
    <property type="entry name" value="Thr/Ala-tRNA-synth_IIc_edit"/>
</dbReference>
<organism evidence="5 6">
    <name type="scientific">Clostridium oceanicum</name>
    <dbReference type="NCBI Taxonomy" id="1543"/>
    <lineage>
        <taxon>Bacteria</taxon>
        <taxon>Bacillati</taxon>
        <taxon>Bacillota</taxon>
        <taxon>Clostridia</taxon>
        <taxon>Eubacteriales</taxon>
        <taxon>Clostridiaceae</taxon>
        <taxon>Clostridium</taxon>
    </lineage>
</organism>
<dbReference type="SUPFAM" id="SSF55186">
    <property type="entry name" value="ThrRS/AlaRS common domain"/>
    <property type="match status" value="1"/>
</dbReference>
<dbReference type="EMBL" id="BAAACG010000010">
    <property type="protein sequence ID" value="GAA0741734.1"/>
    <property type="molecule type" value="Genomic_DNA"/>
</dbReference>
<evidence type="ECO:0000313" key="5">
    <source>
        <dbReference type="EMBL" id="GAA0741734.1"/>
    </source>
</evidence>
<keyword evidence="3" id="KW-0862">Zinc</keyword>
<dbReference type="InterPro" id="IPR009000">
    <property type="entry name" value="Transl_B-barrel_sf"/>
</dbReference>
<dbReference type="InterPro" id="IPR051335">
    <property type="entry name" value="Alanyl-tRNA_Editing_Enzymes"/>
</dbReference>
<evidence type="ECO:0000256" key="2">
    <source>
        <dbReference type="ARBA" id="ARBA00022723"/>
    </source>
</evidence>